<dbReference type="EMBL" id="DAAXQP010000002">
    <property type="protein sequence ID" value="HAG2208863.1"/>
    <property type="molecule type" value="Genomic_DNA"/>
</dbReference>
<comment type="caution">
    <text evidence="2">The sequence shown here is derived from an EMBL/GenBank/DDBJ whole genome shotgun (WGS) entry which is preliminary data.</text>
</comment>
<dbReference type="GO" id="GO:0001907">
    <property type="term" value="P:symbiont-mediated killing of host cell"/>
    <property type="evidence" value="ECO:0007669"/>
    <property type="project" value="InterPro"/>
</dbReference>
<evidence type="ECO:0000256" key="1">
    <source>
        <dbReference type="SAM" id="Phobius"/>
    </source>
</evidence>
<dbReference type="PIRSF" id="PIRSF030786">
    <property type="entry name" value="Lysis_S"/>
    <property type="match status" value="1"/>
</dbReference>
<keyword evidence="1" id="KW-0812">Transmembrane</keyword>
<name>A0A760AB86_SALER</name>
<organism evidence="2">
    <name type="scientific">Salmonella enterica</name>
    <name type="common">Salmonella choleraesuis</name>
    <dbReference type="NCBI Taxonomy" id="28901"/>
    <lineage>
        <taxon>Bacteria</taxon>
        <taxon>Pseudomonadati</taxon>
        <taxon>Pseudomonadota</taxon>
        <taxon>Gammaproteobacteria</taxon>
        <taxon>Enterobacterales</taxon>
        <taxon>Enterobacteriaceae</taxon>
        <taxon>Salmonella</taxon>
    </lineage>
</organism>
<dbReference type="Pfam" id="PF04971">
    <property type="entry name" value="Phage_holin_2_1"/>
    <property type="match status" value="1"/>
</dbReference>
<feature type="transmembrane region" description="Helical" evidence="1">
    <location>
        <begin position="32"/>
        <end position="58"/>
    </location>
</feature>
<sequence length="76" mass="8455">MNMDRITTATAHTVSIGTAFYSLLDSFSPQEWTAIGILGGLCLSLLTGIVSWMTNIYFKNKQLKLEQQRNADQDKG</sequence>
<keyword evidence="1" id="KW-0472">Membrane</keyword>
<protein>
    <submittedName>
        <fullName evidence="2">Lysis protein</fullName>
    </submittedName>
</protein>
<gene>
    <name evidence="2" type="ORF">G8V49_001069</name>
</gene>
<dbReference type="InterPro" id="IPR007054">
    <property type="entry name" value="Lysis_S"/>
</dbReference>
<dbReference type="AlphaFoldDB" id="A0A760AB86"/>
<dbReference type="GO" id="GO:0140911">
    <property type="term" value="F:pore-forming activity"/>
    <property type="evidence" value="ECO:0007669"/>
    <property type="project" value="InterPro"/>
</dbReference>
<evidence type="ECO:0000313" key="2">
    <source>
        <dbReference type="EMBL" id="HAG2208863.1"/>
    </source>
</evidence>
<accession>A0A760AB86</accession>
<reference evidence="2" key="1">
    <citation type="journal article" date="2018" name="Genome Biol.">
        <title>SKESA: strategic k-mer extension for scrupulous assemblies.</title>
        <authorList>
            <person name="Souvorov A."/>
            <person name="Agarwala R."/>
            <person name="Lipman D.J."/>
        </authorList>
    </citation>
    <scope>NUCLEOTIDE SEQUENCE</scope>
    <source>
        <strain evidence="2">MA.CK_98/00005752</strain>
    </source>
</reference>
<proteinExistence type="predicted"/>
<keyword evidence="1" id="KW-1133">Transmembrane helix</keyword>
<reference evidence="2" key="2">
    <citation type="submission" date="2020-02" db="EMBL/GenBank/DDBJ databases">
        <authorList>
            <consortium name="NCBI Pathogen Detection Project"/>
        </authorList>
    </citation>
    <scope>NUCLEOTIDE SEQUENCE</scope>
    <source>
        <strain evidence="2">MA.CK_98/00005752</strain>
    </source>
</reference>